<dbReference type="KEGG" id="tso:IZ6_04440"/>
<sequence>MLIGDVLIEDEASIWFGVVLRAEYERIHIGRRSNVQDRVVMHVDPGFPLRLGANVSIGHSAIVHGCTVEDGALIGMGATVMNGAVIGESSIVGANALVTQNTRFPPRSLILGSPAKRVRELTPDEVSRCLATAAGYVKRIGMYRDGFR</sequence>
<organism evidence="1 2">
    <name type="scientific">Terrihabitans soli</name>
    <dbReference type="NCBI Taxonomy" id="708113"/>
    <lineage>
        <taxon>Bacteria</taxon>
        <taxon>Pseudomonadati</taxon>
        <taxon>Pseudomonadota</taxon>
        <taxon>Alphaproteobacteria</taxon>
        <taxon>Hyphomicrobiales</taxon>
        <taxon>Terrihabitans</taxon>
    </lineage>
</organism>
<dbReference type="InterPro" id="IPR001451">
    <property type="entry name" value="Hexapep"/>
</dbReference>
<dbReference type="EMBL" id="AP023361">
    <property type="protein sequence ID" value="BCJ89709.1"/>
    <property type="molecule type" value="Genomic_DNA"/>
</dbReference>
<proteinExistence type="predicted"/>
<keyword evidence="2" id="KW-1185">Reference proteome</keyword>
<dbReference type="PANTHER" id="PTHR13061:SF29">
    <property type="entry name" value="GAMMA CARBONIC ANHYDRASE-LIKE 1, MITOCHONDRIAL-RELATED"/>
    <property type="match status" value="1"/>
</dbReference>
<name>A0A6S6QLF7_9HYPH</name>
<dbReference type="InterPro" id="IPR011004">
    <property type="entry name" value="Trimer_LpxA-like_sf"/>
</dbReference>
<dbReference type="Proteomes" id="UP000515317">
    <property type="component" value="Chromosome"/>
</dbReference>
<dbReference type="Pfam" id="PF00132">
    <property type="entry name" value="Hexapep"/>
    <property type="match status" value="1"/>
</dbReference>
<dbReference type="InterPro" id="IPR050484">
    <property type="entry name" value="Transf_Hexapept/Carb_Anhydrase"/>
</dbReference>
<dbReference type="CDD" id="cd04645">
    <property type="entry name" value="LbH_gamma_CA_like"/>
    <property type="match status" value="1"/>
</dbReference>
<dbReference type="AlphaFoldDB" id="A0A6S6QLF7"/>
<dbReference type="Gene3D" id="2.160.10.10">
    <property type="entry name" value="Hexapeptide repeat proteins"/>
    <property type="match status" value="1"/>
</dbReference>
<dbReference type="InterPro" id="IPR047324">
    <property type="entry name" value="LbH_gamma_CA-like"/>
</dbReference>
<dbReference type="SUPFAM" id="SSF51161">
    <property type="entry name" value="Trimeric LpxA-like enzymes"/>
    <property type="match status" value="1"/>
</dbReference>
<protein>
    <submittedName>
        <fullName evidence="1">Gamma carbonic anhydrase family protein</fullName>
    </submittedName>
</protein>
<dbReference type="PANTHER" id="PTHR13061">
    <property type="entry name" value="DYNACTIN SUBUNIT P25"/>
    <property type="match status" value="1"/>
</dbReference>
<reference evidence="1 2" key="1">
    <citation type="submission" date="2020-08" db="EMBL/GenBank/DDBJ databases">
        <title>Genome sequence of Rhizobiales bacterium strain IZ6.</title>
        <authorList>
            <person name="Nakai R."/>
            <person name="Naganuma T."/>
        </authorList>
    </citation>
    <scope>NUCLEOTIDE SEQUENCE [LARGE SCALE GENOMIC DNA]</scope>
    <source>
        <strain evidence="1 2">IZ6</strain>
    </source>
</reference>
<gene>
    <name evidence="1" type="ORF">IZ6_04440</name>
</gene>
<accession>A0A6S6QLF7</accession>
<evidence type="ECO:0000313" key="1">
    <source>
        <dbReference type="EMBL" id="BCJ89709.1"/>
    </source>
</evidence>
<evidence type="ECO:0000313" key="2">
    <source>
        <dbReference type="Proteomes" id="UP000515317"/>
    </source>
</evidence>